<dbReference type="RefSeq" id="WP_163941941.1">
    <property type="nucleotide sequence ID" value="NZ_JAAFZH010000001.1"/>
</dbReference>
<keyword evidence="2" id="KW-1185">Reference proteome</keyword>
<dbReference type="AlphaFoldDB" id="A0A6L9L5N7"/>
<name>A0A6L9L5N7_9BACT</name>
<proteinExistence type="predicted"/>
<comment type="caution">
    <text evidence="1">The sequence shown here is derived from an EMBL/GenBank/DDBJ whole genome shotgun (WGS) entry which is preliminary data.</text>
</comment>
<sequence length="322" mass="36731">MNFVKQYVWIGLLLGWASSCNRYTDRQPTPDTGPTPGTGQALIQQYPQAENIVFTTLVANQLWQSTFTQQRQRYQALVGPARLITVDQLVEGSLPDSLTRILRSTAVAGGTFSNPRFRQYTGWYTTPRLSGPPSYVYADYTWQQQTYTTRWYIDRSNSGLPFYYTELLPFQQASYETNALTDLPESIQSTIRDQGLTFVYAIISVEGYNKQQYTVWISQQNQTWELTYNNAEQLVAAVSAGTAQPIQQVNQLPSAIQTYLQRPELAGFDLSRTGALYGYTTRHTYGVLNTYRVSLIKENQGWLFLFSENGQLISRSFMTISY</sequence>
<dbReference type="EMBL" id="JAAFZH010000001">
    <property type="protein sequence ID" value="NDU93618.1"/>
    <property type="molecule type" value="Genomic_DNA"/>
</dbReference>
<evidence type="ECO:0000313" key="1">
    <source>
        <dbReference type="EMBL" id="NDU93618.1"/>
    </source>
</evidence>
<reference evidence="1 2" key="1">
    <citation type="submission" date="2020-02" db="EMBL/GenBank/DDBJ databases">
        <title>Draft genome sequence of two Spirosoma agri KCTC 52727 and Spirosoma terrae KCTC 52035.</title>
        <authorList>
            <person name="Rojas J."/>
            <person name="Ambika Manirajan B."/>
            <person name="Suarez C."/>
            <person name="Ratering S."/>
            <person name="Schnell S."/>
        </authorList>
    </citation>
    <scope>NUCLEOTIDE SEQUENCE [LARGE SCALE GENOMIC DNA]</scope>
    <source>
        <strain evidence="1 2">KCTC 52035</strain>
    </source>
</reference>
<protein>
    <submittedName>
        <fullName evidence="1">Uncharacterized protein</fullName>
    </submittedName>
</protein>
<dbReference type="PROSITE" id="PS51257">
    <property type="entry name" value="PROKAR_LIPOPROTEIN"/>
    <property type="match status" value="1"/>
</dbReference>
<organism evidence="1 2">
    <name type="scientific">Spirosoma terrae</name>
    <dbReference type="NCBI Taxonomy" id="1968276"/>
    <lineage>
        <taxon>Bacteria</taxon>
        <taxon>Pseudomonadati</taxon>
        <taxon>Bacteroidota</taxon>
        <taxon>Cytophagia</taxon>
        <taxon>Cytophagales</taxon>
        <taxon>Cytophagaceae</taxon>
        <taxon>Spirosoma</taxon>
    </lineage>
</organism>
<accession>A0A6L9L5N7</accession>
<dbReference type="Proteomes" id="UP000474175">
    <property type="component" value="Unassembled WGS sequence"/>
</dbReference>
<evidence type="ECO:0000313" key="2">
    <source>
        <dbReference type="Proteomes" id="UP000474175"/>
    </source>
</evidence>
<gene>
    <name evidence="1" type="ORF">GK108_01930</name>
</gene>